<evidence type="ECO:0000313" key="2">
    <source>
        <dbReference type="Proteomes" id="UP000035068"/>
    </source>
</evidence>
<keyword evidence="2" id="KW-1185">Reference proteome</keyword>
<accession>A0A0C2HRN9</accession>
<organism evidence="1 2">
    <name type="scientific">Geoalkalibacter ferrihydriticus DSM 17813</name>
    <dbReference type="NCBI Taxonomy" id="1121915"/>
    <lineage>
        <taxon>Bacteria</taxon>
        <taxon>Pseudomonadati</taxon>
        <taxon>Thermodesulfobacteriota</taxon>
        <taxon>Desulfuromonadia</taxon>
        <taxon>Desulfuromonadales</taxon>
        <taxon>Geoalkalibacteraceae</taxon>
        <taxon>Geoalkalibacter</taxon>
    </lineage>
</organism>
<dbReference type="EMBL" id="JWJD01000011">
    <property type="protein sequence ID" value="KIH75442.1"/>
    <property type="molecule type" value="Genomic_DNA"/>
</dbReference>
<protein>
    <submittedName>
        <fullName evidence="1">Uncharacterized protein</fullName>
    </submittedName>
</protein>
<sequence length="112" mass="12329">MQDKVSFNINAELYENNLGELAVKLPDERVYIDVDGSGSTDFAGDAAAALSGRRPESWRELPGHELLYGKNWRCISRFGFINGEESQPAVEFEGSPSDFGERARAYLGPALS</sequence>
<name>A0A0C2HRN9_9BACT</name>
<dbReference type="AlphaFoldDB" id="A0A0C2HRN9"/>
<evidence type="ECO:0000313" key="1">
    <source>
        <dbReference type="EMBL" id="KIH75442.1"/>
    </source>
</evidence>
<dbReference type="RefSeq" id="WP_040101209.1">
    <property type="nucleotide sequence ID" value="NZ_JWJD01000011.1"/>
</dbReference>
<gene>
    <name evidence="1" type="ORF">GFER_16830</name>
</gene>
<proteinExistence type="predicted"/>
<reference evidence="1 2" key="1">
    <citation type="submission" date="2014-12" db="EMBL/GenBank/DDBJ databases">
        <title>Genomes of Geoalkalibacter ferrihydriticus and Geoalkalibacter subterraneus, two haloalkaliphilic metal-reducing members of the Geobacteraceae.</title>
        <authorList>
            <person name="Badalamenti J.P."/>
            <person name="Torres C.I."/>
            <person name="Krajmalnik-Brown R."/>
            <person name="Bond D.R."/>
        </authorList>
    </citation>
    <scope>NUCLEOTIDE SEQUENCE [LARGE SCALE GENOMIC DNA]</scope>
    <source>
        <strain evidence="1 2">DSM 17813</strain>
    </source>
</reference>
<dbReference type="Proteomes" id="UP000035068">
    <property type="component" value="Unassembled WGS sequence"/>
</dbReference>
<comment type="caution">
    <text evidence="1">The sequence shown here is derived from an EMBL/GenBank/DDBJ whole genome shotgun (WGS) entry which is preliminary data.</text>
</comment>